<dbReference type="SUPFAM" id="SSF52540">
    <property type="entry name" value="P-loop containing nucleoside triphosphate hydrolases"/>
    <property type="match status" value="1"/>
</dbReference>
<dbReference type="SMART" id="SM00382">
    <property type="entry name" value="AAA"/>
    <property type="match status" value="1"/>
</dbReference>
<dbReference type="Gene3D" id="3.30.1370.110">
    <property type="match status" value="1"/>
</dbReference>
<evidence type="ECO:0000259" key="9">
    <source>
        <dbReference type="PROSITE" id="PS50828"/>
    </source>
</evidence>
<dbReference type="Proteomes" id="UP000185490">
    <property type="component" value="Chromosome"/>
</dbReference>
<dbReference type="InterPro" id="IPR002625">
    <property type="entry name" value="Smr_dom"/>
</dbReference>
<evidence type="ECO:0000256" key="6">
    <source>
        <dbReference type="ARBA" id="ARBA00023125"/>
    </source>
</evidence>
<dbReference type="InterPro" id="IPR046893">
    <property type="entry name" value="MSSS"/>
</dbReference>
<evidence type="ECO:0000313" key="10">
    <source>
        <dbReference type="EMBL" id="APT74774.1"/>
    </source>
</evidence>
<dbReference type="PROSITE" id="PS50828">
    <property type="entry name" value="SMR"/>
    <property type="match status" value="1"/>
</dbReference>
<dbReference type="InterPro" id="IPR005747">
    <property type="entry name" value="MutS2"/>
</dbReference>
<gene>
    <name evidence="7" type="primary">mutS2</name>
    <name evidence="7" type="synonym">rqcU</name>
    <name evidence="10" type="ORF">BW47_10085</name>
</gene>
<keyword evidence="7" id="KW-0540">Nuclease</keyword>
<evidence type="ECO:0000256" key="7">
    <source>
        <dbReference type="HAMAP-Rule" id="MF_00092"/>
    </source>
</evidence>
<dbReference type="PROSITE" id="PS00486">
    <property type="entry name" value="DNA_MISMATCH_REPAIR_2"/>
    <property type="match status" value="1"/>
</dbReference>
<dbReference type="PANTHER" id="PTHR48466:SF2">
    <property type="entry name" value="OS10G0509000 PROTEIN"/>
    <property type="match status" value="1"/>
</dbReference>
<evidence type="ECO:0000256" key="1">
    <source>
        <dbReference type="ARBA" id="ARBA00022730"/>
    </source>
</evidence>
<dbReference type="Pfam" id="PF20297">
    <property type="entry name" value="MSSS"/>
    <property type="match status" value="1"/>
</dbReference>
<sequence>MERFIDWKEVFKEFLKYTFSVYGKEHLEKLVKEKPSSEEYDYLQEVIGIQVTQGLPVFPKVEDIRPLFEKLRSSYVLEANEIFKIKEFMILVRDLKKAITSTRYKVSFYISKLSDYNSLIDEIDAIFEPDGSIKDSASKNLSIIRKGQRKLYGEIKSRIEKFVSKNGKYLQEQLYTIRNGRYVFLIKSGARGHLNGIVHGVSNTGVTLFFEPQEFIHLNDKIEMLQDEERMEINKILRGISSKIHDRYAYLIKDIQIVGHIDSLFARAKYAYKRKGIIVKPEGDYLKLVNARHPLISDEKVVPVSIDIPKDKKGLIITGPNTGGKTVTLKTISLFIFMSQHGFPILADIGTRIPEFKLFVDIGDTQNVVENLSTFSSHMVRIIEALNNADSDSLVIIDELGSGTDPFEGSSLAIAIIEYLLEKRIKFVITTHLTNVKLFAMERDDIITASMEFDLETLSPTYRLLLNTPGASHAFEISEKLGLDKKIIERAKEYISKDKMKVENIIRNLNMKVSELEEKKRALEETLREYEKLKQEYERKYNILKVKKIEELDKELRDLYKEFRDAKRELQTALFSARTKKEELIKKRLKNIEAKEREMKGVNEKLEVMKYPILNEEINIGDYVKLIDGNTIGKVVEERQSGKFLVDFNGLKIEVKKNKLKKSEQPKENKEVVYISNSLKLQSNEIDLRGKTVEEAIEIVDKFIDDLIYSDFSTGYIIHGKGTGSLASNIWNYLRKDKRIKSYRFGRPSEGGVGVTVVEV</sequence>
<feature type="domain" description="Smr" evidence="9">
    <location>
        <begin position="686"/>
        <end position="760"/>
    </location>
</feature>
<proteinExistence type="inferred from homology"/>
<dbReference type="NCBIfam" id="TIGR01069">
    <property type="entry name" value="mutS2"/>
    <property type="match status" value="1"/>
</dbReference>
<dbReference type="Pfam" id="PF01713">
    <property type="entry name" value="Smr"/>
    <property type="match status" value="1"/>
</dbReference>
<keyword evidence="11" id="KW-1185">Reference proteome</keyword>
<keyword evidence="4 7" id="KW-0067">ATP-binding</keyword>
<dbReference type="SMART" id="SM00463">
    <property type="entry name" value="SMR"/>
    <property type="match status" value="1"/>
</dbReference>
<keyword evidence="5 7" id="KW-0694">RNA-binding</keyword>
<feature type="coiled-coil region" evidence="8">
    <location>
        <begin position="499"/>
        <end position="605"/>
    </location>
</feature>
<keyword evidence="7" id="KW-0255">Endonuclease</keyword>
<dbReference type="InterPro" id="IPR007696">
    <property type="entry name" value="DNA_mismatch_repair_MutS_core"/>
</dbReference>
<comment type="function">
    <text evidence="7">Endonuclease that is involved in the suppression of homologous recombination and thus may have a key role in the control of bacterial genetic diversity.</text>
</comment>
<feature type="binding site" evidence="7">
    <location>
        <begin position="319"/>
        <end position="326"/>
    </location>
    <ligand>
        <name>ATP</name>
        <dbReference type="ChEBI" id="CHEBI:30616"/>
    </ligand>
</feature>
<evidence type="ECO:0000256" key="5">
    <source>
        <dbReference type="ARBA" id="ARBA00022884"/>
    </source>
</evidence>
<keyword evidence="3 7" id="KW-0378">Hydrolase</keyword>
<comment type="subunit">
    <text evidence="7">Homodimer. Binds to stalled ribosomes, contacting rRNA.</text>
</comment>
<dbReference type="PIRSF" id="PIRSF005814">
    <property type="entry name" value="MutS_YshD"/>
    <property type="match status" value="1"/>
</dbReference>
<reference evidence="10 11" key="1">
    <citation type="submission" date="2014-02" db="EMBL/GenBank/DDBJ databases">
        <title>Diversity of Thermotogales isolates from hydrothermal vents.</title>
        <authorList>
            <person name="Haverkamp T.H.A."/>
            <person name="Lossouarn J."/>
            <person name="Geslin C."/>
            <person name="Nesbo C.L."/>
        </authorList>
    </citation>
    <scope>NUCLEOTIDE SEQUENCE [LARGE SCALE GENOMIC DNA]</scope>
    <source>
        <strain evidence="10 11">431</strain>
    </source>
</reference>
<evidence type="ECO:0000256" key="4">
    <source>
        <dbReference type="ARBA" id="ARBA00022840"/>
    </source>
</evidence>
<comment type="function">
    <text evidence="7">Acts as a ribosome collision sensor, splitting the ribosome into its 2 subunits. Detects stalled/collided 70S ribosomes which it binds and splits by an ATP-hydrolysis driven conformational change. Acts upstream of the ribosome quality control system (RQC), a ribosome-associated complex that mediates the extraction of incompletely synthesized nascent chains from stalled ribosomes and their subsequent degradation. Probably generates substrates for RQC.</text>
</comment>
<evidence type="ECO:0000256" key="3">
    <source>
        <dbReference type="ARBA" id="ARBA00022801"/>
    </source>
</evidence>
<protein>
    <recommendedName>
        <fullName evidence="7">Endonuclease MutS2</fullName>
        <ecNumber evidence="7">3.1.-.-</ecNumber>
    </recommendedName>
    <alternativeName>
        <fullName evidence="7">Ribosome-associated protein quality control-upstream factor</fullName>
        <shortName evidence="7">RQC-upstream factor</shortName>
        <shortName evidence="7">RqcU</shortName>
        <ecNumber evidence="7">3.6.4.-</ecNumber>
    </alternativeName>
</protein>
<dbReference type="PANTHER" id="PTHR48466">
    <property type="entry name" value="OS10G0509000 PROTEIN-RELATED"/>
    <property type="match status" value="1"/>
</dbReference>
<evidence type="ECO:0000313" key="11">
    <source>
        <dbReference type="Proteomes" id="UP000185490"/>
    </source>
</evidence>
<dbReference type="EMBL" id="CP007389">
    <property type="protein sequence ID" value="APT74774.1"/>
    <property type="molecule type" value="Genomic_DNA"/>
</dbReference>
<dbReference type="RefSeq" id="WP_012058110.1">
    <property type="nucleotide sequence ID" value="NZ_CP007389.1"/>
</dbReference>
<keyword evidence="1 7" id="KW-0699">rRNA-binding</keyword>
<evidence type="ECO:0000256" key="8">
    <source>
        <dbReference type="SAM" id="Coils"/>
    </source>
</evidence>
<dbReference type="InterPro" id="IPR027417">
    <property type="entry name" value="P-loop_NTPase"/>
</dbReference>
<keyword evidence="8" id="KW-0175">Coiled coil</keyword>
<name>A0ABN4UXJ7_9BACT</name>
<dbReference type="HAMAP" id="MF_00092">
    <property type="entry name" value="MutS2"/>
    <property type="match status" value="1"/>
</dbReference>
<dbReference type="Gene3D" id="3.40.50.300">
    <property type="entry name" value="P-loop containing nucleotide triphosphate hydrolases"/>
    <property type="match status" value="1"/>
</dbReference>
<dbReference type="InterPro" id="IPR036187">
    <property type="entry name" value="DNA_mismatch_repair_MutS_sf"/>
</dbReference>
<keyword evidence="2 7" id="KW-0547">Nucleotide-binding</keyword>
<comment type="similarity">
    <text evidence="7">Belongs to the DNA mismatch repair MutS family. MutS2 subfamily.</text>
</comment>
<dbReference type="SUPFAM" id="SSF48334">
    <property type="entry name" value="DNA repair protein MutS, domain III"/>
    <property type="match status" value="1"/>
</dbReference>
<dbReference type="SUPFAM" id="SSF160443">
    <property type="entry name" value="SMR domain-like"/>
    <property type="match status" value="1"/>
</dbReference>
<dbReference type="SMART" id="SM00534">
    <property type="entry name" value="MUTSac"/>
    <property type="match status" value="1"/>
</dbReference>
<dbReference type="EC" id="3.1.-.-" evidence="7"/>
<keyword evidence="6 7" id="KW-0238">DNA-binding</keyword>
<dbReference type="Pfam" id="PF00488">
    <property type="entry name" value="MutS_V"/>
    <property type="match status" value="1"/>
</dbReference>
<dbReference type="InterPro" id="IPR045076">
    <property type="entry name" value="MutS"/>
</dbReference>
<dbReference type="SMART" id="SM00533">
    <property type="entry name" value="MUTSd"/>
    <property type="match status" value="1"/>
</dbReference>
<dbReference type="InterPro" id="IPR036063">
    <property type="entry name" value="Smr_dom_sf"/>
</dbReference>
<dbReference type="EC" id="3.6.4.-" evidence="7"/>
<organism evidence="10 11">
    <name type="scientific">Thermosipho melanesiensis</name>
    <dbReference type="NCBI Taxonomy" id="46541"/>
    <lineage>
        <taxon>Bacteria</taxon>
        <taxon>Thermotogati</taxon>
        <taxon>Thermotogota</taxon>
        <taxon>Thermotogae</taxon>
        <taxon>Thermotogales</taxon>
        <taxon>Fervidobacteriaceae</taxon>
        <taxon>Thermosipho</taxon>
    </lineage>
</organism>
<dbReference type="InterPro" id="IPR000432">
    <property type="entry name" value="DNA_mismatch_repair_MutS_C"/>
</dbReference>
<accession>A0ABN4UXJ7</accession>
<evidence type="ECO:0000256" key="2">
    <source>
        <dbReference type="ARBA" id="ARBA00022741"/>
    </source>
</evidence>
<dbReference type="InterPro" id="IPR003593">
    <property type="entry name" value="AAA+_ATPase"/>
</dbReference>